<dbReference type="InterPro" id="IPR002068">
    <property type="entry name" value="A-crystallin/Hsp20_dom"/>
</dbReference>
<dbReference type="GO" id="GO:0042026">
    <property type="term" value="P:protein refolding"/>
    <property type="evidence" value="ECO:0007669"/>
    <property type="project" value="TreeGrafter"/>
</dbReference>
<dbReference type="InterPro" id="IPR008978">
    <property type="entry name" value="HSP20-like_chaperone"/>
</dbReference>
<dbReference type="GO" id="GO:0051082">
    <property type="term" value="F:unfolded protein binding"/>
    <property type="evidence" value="ECO:0007669"/>
    <property type="project" value="TreeGrafter"/>
</dbReference>
<dbReference type="Pfam" id="PF00011">
    <property type="entry name" value="HSP20"/>
    <property type="match status" value="1"/>
</dbReference>
<name>A0AAD4NCZ8_9BILA</name>
<gene>
    <name evidence="6" type="ORF">DdX_04117</name>
</gene>
<feature type="region of interest" description="Disordered" evidence="4">
    <location>
        <begin position="166"/>
        <end position="185"/>
    </location>
</feature>
<comment type="similarity">
    <text evidence="2 3">Belongs to the small heat shock protein (HSP20) family.</text>
</comment>
<organism evidence="6 7">
    <name type="scientific">Ditylenchus destructor</name>
    <dbReference type="NCBI Taxonomy" id="166010"/>
    <lineage>
        <taxon>Eukaryota</taxon>
        <taxon>Metazoa</taxon>
        <taxon>Ecdysozoa</taxon>
        <taxon>Nematoda</taxon>
        <taxon>Chromadorea</taxon>
        <taxon>Rhabditida</taxon>
        <taxon>Tylenchina</taxon>
        <taxon>Tylenchomorpha</taxon>
        <taxon>Sphaerularioidea</taxon>
        <taxon>Anguinidae</taxon>
        <taxon>Anguininae</taxon>
        <taxon>Ditylenchus</taxon>
    </lineage>
</organism>
<dbReference type="GO" id="GO:0005634">
    <property type="term" value="C:nucleus"/>
    <property type="evidence" value="ECO:0007669"/>
    <property type="project" value="TreeGrafter"/>
</dbReference>
<dbReference type="Proteomes" id="UP001201812">
    <property type="component" value="Unassembled WGS sequence"/>
</dbReference>
<dbReference type="Gene3D" id="2.60.40.790">
    <property type="match status" value="1"/>
</dbReference>
<evidence type="ECO:0000256" key="4">
    <source>
        <dbReference type="SAM" id="MobiDB-lite"/>
    </source>
</evidence>
<dbReference type="GO" id="GO:0005737">
    <property type="term" value="C:cytoplasm"/>
    <property type="evidence" value="ECO:0007669"/>
    <property type="project" value="TreeGrafter"/>
</dbReference>
<protein>
    <submittedName>
        <fullName evidence="6">Hsp20/alpha crystallin family domain-containing protein</fullName>
    </submittedName>
</protein>
<dbReference type="SUPFAM" id="SSF49764">
    <property type="entry name" value="HSP20-like chaperones"/>
    <property type="match status" value="1"/>
</dbReference>
<accession>A0AAD4NCZ8</accession>
<dbReference type="PRINTS" id="PR00299">
    <property type="entry name" value="ACRYSTALLIN"/>
</dbReference>
<dbReference type="PANTHER" id="PTHR45640">
    <property type="entry name" value="HEAT SHOCK PROTEIN HSP-12.2-RELATED"/>
    <property type="match status" value="1"/>
</dbReference>
<proteinExistence type="inferred from homology"/>
<evidence type="ECO:0000313" key="7">
    <source>
        <dbReference type="Proteomes" id="UP001201812"/>
    </source>
</evidence>
<evidence type="ECO:0000256" key="3">
    <source>
        <dbReference type="RuleBase" id="RU003616"/>
    </source>
</evidence>
<evidence type="ECO:0000256" key="2">
    <source>
        <dbReference type="PROSITE-ProRule" id="PRU00285"/>
    </source>
</evidence>
<keyword evidence="7" id="KW-1185">Reference proteome</keyword>
<comment type="caution">
    <text evidence="6">The sequence shown here is derived from an EMBL/GenBank/DDBJ whole genome shotgun (WGS) entry which is preliminary data.</text>
</comment>
<dbReference type="GO" id="GO:0009408">
    <property type="term" value="P:response to heat"/>
    <property type="evidence" value="ECO:0007669"/>
    <property type="project" value="TreeGrafter"/>
</dbReference>
<dbReference type="PROSITE" id="PS01031">
    <property type="entry name" value="SHSP"/>
    <property type="match status" value="1"/>
</dbReference>
<keyword evidence="1" id="KW-0346">Stress response</keyword>
<reference evidence="6" key="1">
    <citation type="submission" date="2022-01" db="EMBL/GenBank/DDBJ databases">
        <title>Genome Sequence Resource for Two Populations of Ditylenchus destructor, the Migratory Endoparasitic Phytonematode.</title>
        <authorList>
            <person name="Zhang H."/>
            <person name="Lin R."/>
            <person name="Xie B."/>
        </authorList>
    </citation>
    <scope>NUCLEOTIDE SEQUENCE</scope>
    <source>
        <strain evidence="6">BazhouSP</strain>
    </source>
</reference>
<feature type="domain" description="SHSP" evidence="5">
    <location>
        <begin position="77"/>
        <end position="183"/>
    </location>
</feature>
<feature type="compositionally biased region" description="Basic and acidic residues" evidence="4">
    <location>
        <begin position="170"/>
        <end position="185"/>
    </location>
</feature>
<evidence type="ECO:0000256" key="1">
    <source>
        <dbReference type="ARBA" id="ARBA00023016"/>
    </source>
</evidence>
<evidence type="ECO:0000259" key="5">
    <source>
        <dbReference type="PROSITE" id="PS01031"/>
    </source>
</evidence>
<dbReference type="AlphaFoldDB" id="A0AAD4NCZ8"/>
<dbReference type="CDD" id="cd06526">
    <property type="entry name" value="metazoan_ACD"/>
    <property type="match status" value="1"/>
</dbReference>
<dbReference type="EMBL" id="JAKKPZ010000003">
    <property type="protein sequence ID" value="KAI1723936.1"/>
    <property type="molecule type" value="Genomic_DNA"/>
</dbReference>
<dbReference type="InterPro" id="IPR001436">
    <property type="entry name" value="Alpha-crystallin/sHSP_animal"/>
</dbReference>
<evidence type="ECO:0000313" key="6">
    <source>
        <dbReference type="EMBL" id="KAI1723936.1"/>
    </source>
</evidence>
<dbReference type="PANTHER" id="PTHR45640:SF13">
    <property type="entry name" value="HEAT SHOCK PROTEIN 22-RELATED"/>
    <property type="match status" value="1"/>
</dbReference>
<sequence length="185" mass="21662">MLRPITRCARSISPLVTRSTRNYWDWGRRGGPPSPLDLPVSVFDDAWQRFNRMAREMDRIAGFGFRPFLDREHPVSTEIFRIQNPIVEEDGLKKFKLEFDVRRFRPEDVKISTDSKENILKVEAKHCDENSHFEYYRKVSIPPGVKPTDITCKYKSDGVLELEAPYTEPNKPELPKEKVIEISHK</sequence>